<keyword evidence="8 9" id="KW-0238">DNA-binding</keyword>
<dbReference type="GO" id="GO:0006260">
    <property type="term" value="P:DNA replication"/>
    <property type="evidence" value="ECO:0007669"/>
    <property type="project" value="UniProtKB-UniRule"/>
</dbReference>
<evidence type="ECO:0000313" key="12">
    <source>
        <dbReference type="Proteomes" id="UP000266089"/>
    </source>
</evidence>
<dbReference type="EMBL" id="QWKX01000096">
    <property type="protein sequence ID" value="RIH74731.1"/>
    <property type="molecule type" value="Genomic_DNA"/>
</dbReference>
<dbReference type="Gene3D" id="1.20.1050.90">
    <property type="entry name" value="RecF/RecN/SMC, N-terminal domain"/>
    <property type="match status" value="1"/>
</dbReference>
<sequence>MRLWPLSLGPVAFSLYPVRLVRLWQKNFRNLSTPVFAPGPGLTTVVGGNAQGKTNLLEAIELALGGELRNGLAERIAFGQGEAWLHAEIETQFGSSRLEVKLSREGREHRLNEAPASLRELAQLPGAVLLGPDDLELVLGPPEERRRFLDVLLSRFSARYRSMLSQYNRALQQRNAVLKSGFRREGRSGGIQTTLSIWNHQLVKYGGEILSLRRRMLAKLTPLAREAYRELAPGELSLELSETTDPDGFLQALEDNLQDDLQRGATSVGPHRDDLVILLEGREAARFGSRGECRSIALALRLAEHRLLWQHYEEAPLLLVDEWHSELDNRRRGALLAYAQSLPQAILAGLETPGTGAVIEIEAGVWGS</sequence>
<keyword evidence="9" id="KW-0742">SOS response</keyword>
<evidence type="ECO:0000256" key="2">
    <source>
        <dbReference type="ARBA" id="ARBA00008016"/>
    </source>
</evidence>
<proteinExistence type="inferred from homology"/>
<dbReference type="GO" id="GO:0003697">
    <property type="term" value="F:single-stranded DNA binding"/>
    <property type="evidence" value="ECO:0007669"/>
    <property type="project" value="UniProtKB-UniRule"/>
</dbReference>
<evidence type="ECO:0000256" key="3">
    <source>
        <dbReference type="ARBA" id="ARBA00020170"/>
    </source>
</evidence>
<protein>
    <recommendedName>
        <fullName evidence="3 9">DNA replication and repair protein RecF</fullName>
    </recommendedName>
</protein>
<evidence type="ECO:0000256" key="7">
    <source>
        <dbReference type="ARBA" id="ARBA00022840"/>
    </source>
</evidence>
<dbReference type="HAMAP" id="MF_00365">
    <property type="entry name" value="RecF"/>
    <property type="match status" value="1"/>
</dbReference>
<dbReference type="SUPFAM" id="SSF52540">
    <property type="entry name" value="P-loop containing nucleoside triphosphate hydrolases"/>
    <property type="match status" value="1"/>
</dbReference>
<evidence type="ECO:0000259" key="10">
    <source>
        <dbReference type="Pfam" id="PF02463"/>
    </source>
</evidence>
<keyword evidence="6 9" id="KW-0547">Nucleotide-binding</keyword>
<keyword evidence="5 9" id="KW-0235">DNA replication</keyword>
<dbReference type="InterPro" id="IPR042174">
    <property type="entry name" value="RecF_2"/>
</dbReference>
<evidence type="ECO:0000256" key="4">
    <source>
        <dbReference type="ARBA" id="ARBA00022490"/>
    </source>
</evidence>
<reference evidence="11 12" key="1">
    <citation type="submission" date="2018-08" db="EMBL/GenBank/DDBJ databases">
        <title>Meiothermus cateniformans JCM 15151 genome sequencing project.</title>
        <authorList>
            <person name="Da Costa M.S."/>
            <person name="Albuquerque L."/>
            <person name="Raposo P."/>
            <person name="Froufe H.J.C."/>
            <person name="Barroso C.S."/>
            <person name="Egas C."/>
        </authorList>
    </citation>
    <scope>NUCLEOTIDE SEQUENCE [LARGE SCALE GENOMIC DNA]</scope>
    <source>
        <strain evidence="11 12">JCM 15151</strain>
    </source>
</reference>
<accession>A0A399DWU2</accession>
<dbReference type="PROSITE" id="PS00617">
    <property type="entry name" value="RECF_1"/>
    <property type="match status" value="1"/>
</dbReference>
<evidence type="ECO:0000313" key="11">
    <source>
        <dbReference type="EMBL" id="RIH74731.1"/>
    </source>
</evidence>
<dbReference type="GO" id="GO:0009432">
    <property type="term" value="P:SOS response"/>
    <property type="evidence" value="ECO:0007669"/>
    <property type="project" value="UniProtKB-UniRule"/>
</dbReference>
<evidence type="ECO:0000256" key="9">
    <source>
        <dbReference type="HAMAP-Rule" id="MF_00365"/>
    </source>
</evidence>
<evidence type="ECO:0000256" key="6">
    <source>
        <dbReference type="ARBA" id="ARBA00022741"/>
    </source>
</evidence>
<dbReference type="NCBIfam" id="NF010680">
    <property type="entry name" value="PRK14079.1"/>
    <property type="match status" value="1"/>
</dbReference>
<keyword evidence="9" id="KW-0234">DNA repair</keyword>
<name>A0A399DWU2_9DEIN</name>
<dbReference type="Pfam" id="PF02463">
    <property type="entry name" value="SMC_N"/>
    <property type="match status" value="1"/>
</dbReference>
<evidence type="ECO:0000256" key="5">
    <source>
        <dbReference type="ARBA" id="ARBA00022705"/>
    </source>
</evidence>
<evidence type="ECO:0000256" key="8">
    <source>
        <dbReference type="ARBA" id="ARBA00023125"/>
    </source>
</evidence>
<dbReference type="PANTHER" id="PTHR32182">
    <property type="entry name" value="DNA REPLICATION AND REPAIR PROTEIN RECF"/>
    <property type="match status" value="1"/>
</dbReference>
<dbReference type="InterPro" id="IPR018078">
    <property type="entry name" value="DNA-binding_RecF_CS"/>
</dbReference>
<dbReference type="PANTHER" id="PTHR32182:SF0">
    <property type="entry name" value="DNA REPLICATION AND REPAIR PROTEIN RECF"/>
    <property type="match status" value="1"/>
</dbReference>
<comment type="subcellular location">
    <subcellularLocation>
        <location evidence="1 9">Cytoplasm</location>
    </subcellularLocation>
</comment>
<feature type="binding site" evidence="9">
    <location>
        <begin position="47"/>
        <end position="54"/>
    </location>
    <ligand>
        <name>ATP</name>
        <dbReference type="ChEBI" id="CHEBI:30616"/>
    </ligand>
</feature>
<dbReference type="Proteomes" id="UP000266089">
    <property type="component" value="Unassembled WGS sequence"/>
</dbReference>
<dbReference type="AlphaFoldDB" id="A0A399DWU2"/>
<dbReference type="GO" id="GO:0005524">
    <property type="term" value="F:ATP binding"/>
    <property type="evidence" value="ECO:0007669"/>
    <property type="project" value="UniProtKB-UniRule"/>
</dbReference>
<keyword evidence="7 9" id="KW-0067">ATP-binding</keyword>
<evidence type="ECO:0000256" key="1">
    <source>
        <dbReference type="ARBA" id="ARBA00004496"/>
    </source>
</evidence>
<dbReference type="NCBIfam" id="TIGR00611">
    <property type="entry name" value="recf"/>
    <property type="match status" value="1"/>
</dbReference>
<dbReference type="GO" id="GO:0005737">
    <property type="term" value="C:cytoplasm"/>
    <property type="evidence" value="ECO:0007669"/>
    <property type="project" value="UniProtKB-SubCell"/>
</dbReference>
<comment type="function">
    <text evidence="9">The RecF protein is involved in DNA metabolism; it is required for DNA replication and normal SOS inducibility. RecF binds preferentially to single-stranded, linear DNA. It also seems to bind ATP.</text>
</comment>
<dbReference type="InterPro" id="IPR001238">
    <property type="entry name" value="DNA-binding_RecF"/>
</dbReference>
<keyword evidence="9" id="KW-0227">DNA damage</keyword>
<keyword evidence="4 9" id="KW-0963">Cytoplasm</keyword>
<comment type="similarity">
    <text evidence="2 9">Belongs to the RecF family.</text>
</comment>
<comment type="caution">
    <text evidence="11">The sequence shown here is derived from an EMBL/GenBank/DDBJ whole genome shotgun (WGS) entry which is preliminary data.</text>
</comment>
<dbReference type="InterPro" id="IPR027417">
    <property type="entry name" value="P-loop_NTPase"/>
</dbReference>
<feature type="domain" description="RecF/RecN/SMC N-terminal" evidence="10">
    <location>
        <begin position="20"/>
        <end position="342"/>
    </location>
</feature>
<dbReference type="Gene3D" id="3.40.50.300">
    <property type="entry name" value="P-loop containing nucleotide triphosphate hydrolases"/>
    <property type="match status" value="1"/>
</dbReference>
<dbReference type="GO" id="GO:0006302">
    <property type="term" value="P:double-strand break repair"/>
    <property type="evidence" value="ECO:0007669"/>
    <property type="project" value="TreeGrafter"/>
</dbReference>
<dbReference type="InterPro" id="IPR003395">
    <property type="entry name" value="RecF/RecN/SMC_N"/>
</dbReference>
<gene>
    <name evidence="9 11" type="primary">recF</name>
    <name evidence="11" type="ORF">Mcate_02576</name>
</gene>
<organism evidence="11 12">
    <name type="scientific">Meiothermus taiwanensis</name>
    <dbReference type="NCBI Taxonomy" id="172827"/>
    <lineage>
        <taxon>Bacteria</taxon>
        <taxon>Thermotogati</taxon>
        <taxon>Deinococcota</taxon>
        <taxon>Deinococci</taxon>
        <taxon>Thermales</taxon>
        <taxon>Thermaceae</taxon>
        <taxon>Meiothermus</taxon>
    </lineage>
</organism>
<dbReference type="GO" id="GO:0000731">
    <property type="term" value="P:DNA synthesis involved in DNA repair"/>
    <property type="evidence" value="ECO:0007669"/>
    <property type="project" value="TreeGrafter"/>
</dbReference>